<dbReference type="CDD" id="cd03801">
    <property type="entry name" value="GT4_PimA-like"/>
    <property type="match status" value="1"/>
</dbReference>
<keyword evidence="2" id="KW-0808">Transferase</keyword>
<dbReference type="SUPFAM" id="SSF53756">
    <property type="entry name" value="UDP-Glycosyltransferase/glycogen phosphorylase"/>
    <property type="match status" value="1"/>
</dbReference>
<proteinExistence type="predicted"/>
<dbReference type="Pfam" id="PF13439">
    <property type="entry name" value="Glyco_transf_4"/>
    <property type="match status" value="1"/>
</dbReference>
<evidence type="ECO:0000256" key="2">
    <source>
        <dbReference type="ARBA" id="ARBA00022679"/>
    </source>
</evidence>
<sequence>MKILWLAPIFPYPPYSGGQTRSFNLIKNLARNHQITLLAFWRPNRLQGPIKAMAKYCQPIKTFPGRPIWSVRNLSLAAFSGLPLTITHFYGDRSVTSALQKELVSQKYDLAHFESFYTSPYLTENLGVPTVLGNENVEYRVYQRFGRQKKFPLSLILQLEVAKMKRFEQAAWCRADLNLAVSGVDAQAVRQVTGKKCWVIPNGVDLSHFQRFKSRKRRQNDPFILLFVGDFKYFTNQDAIRLLVEKVWPKVASRCPEATLRLVGRHPNDWIKGLASKKIIVDTGVDDIRQAYGSADVLLAPMRIASGTNLKILEAMAAGLPVVTTSVGIEGIRAKTGRDALVADDPDQLAYQVISLLKNVAQRQQLSAAGQKIVKQHYDWPQITKTLEKAYEGLINYHS</sequence>
<dbReference type="Proteomes" id="UP000231214">
    <property type="component" value="Unassembled WGS sequence"/>
</dbReference>
<keyword evidence="1" id="KW-0328">Glycosyltransferase</keyword>
<evidence type="ECO:0000259" key="3">
    <source>
        <dbReference type="Pfam" id="PF13439"/>
    </source>
</evidence>
<accession>A0A2M6XB66</accession>
<dbReference type="PANTHER" id="PTHR12526">
    <property type="entry name" value="GLYCOSYLTRANSFERASE"/>
    <property type="match status" value="1"/>
</dbReference>
<organism evidence="4 5">
    <name type="scientific">Candidatus Shapirobacteria bacterium CG09_land_8_20_14_0_10_49_15</name>
    <dbReference type="NCBI Taxonomy" id="1974482"/>
    <lineage>
        <taxon>Bacteria</taxon>
        <taxon>Candidatus Shapironibacteriota</taxon>
    </lineage>
</organism>
<dbReference type="Gene3D" id="3.40.50.2000">
    <property type="entry name" value="Glycogen Phosphorylase B"/>
    <property type="match status" value="2"/>
</dbReference>
<reference evidence="5" key="1">
    <citation type="submission" date="2017-09" db="EMBL/GenBank/DDBJ databases">
        <title>Depth-based differentiation of microbial function through sediment-hosted aquifers and enrichment of novel symbionts in the deep terrestrial subsurface.</title>
        <authorList>
            <person name="Probst A.J."/>
            <person name="Ladd B."/>
            <person name="Jarett J.K."/>
            <person name="Geller-Mcgrath D.E."/>
            <person name="Sieber C.M.K."/>
            <person name="Emerson J.B."/>
            <person name="Anantharaman K."/>
            <person name="Thomas B.C."/>
            <person name="Malmstrom R."/>
            <person name="Stieglmeier M."/>
            <person name="Klingl A."/>
            <person name="Woyke T."/>
            <person name="Ryan C.M."/>
            <person name="Banfield J.F."/>
        </authorList>
    </citation>
    <scope>NUCLEOTIDE SEQUENCE [LARGE SCALE GENOMIC DNA]</scope>
</reference>
<protein>
    <recommendedName>
        <fullName evidence="3">Glycosyltransferase subfamily 4-like N-terminal domain-containing protein</fullName>
    </recommendedName>
</protein>
<evidence type="ECO:0000256" key="1">
    <source>
        <dbReference type="ARBA" id="ARBA00022676"/>
    </source>
</evidence>
<dbReference type="InterPro" id="IPR028098">
    <property type="entry name" value="Glyco_trans_4-like_N"/>
</dbReference>
<dbReference type="GO" id="GO:0016757">
    <property type="term" value="F:glycosyltransferase activity"/>
    <property type="evidence" value="ECO:0007669"/>
    <property type="project" value="UniProtKB-KW"/>
</dbReference>
<evidence type="ECO:0000313" key="5">
    <source>
        <dbReference type="Proteomes" id="UP000231214"/>
    </source>
</evidence>
<dbReference type="AlphaFoldDB" id="A0A2M6XB66"/>
<evidence type="ECO:0000313" key="4">
    <source>
        <dbReference type="EMBL" id="PIU02229.1"/>
    </source>
</evidence>
<comment type="caution">
    <text evidence="4">The sequence shown here is derived from an EMBL/GenBank/DDBJ whole genome shotgun (WGS) entry which is preliminary data.</text>
</comment>
<name>A0A2M6XB66_9BACT</name>
<feature type="domain" description="Glycosyltransferase subfamily 4-like N-terminal" evidence="3">
    <location>
        <begin position="16"/>
        <end position="207"/>
    </location>
</feature>
<dbReference type="EMBL" id="PEZK01000020">
    <property type="protein sequence ID" value="PIU02229.1"/>
    <property type="molecule type" value="Genomic_DNA"/>
</dbReference>
<dbReference type="Pfam" id="PF13692">
    <property type="entry name" value="Glyco_trans_1_4"/>
    <property type="match status" value="1"/>
</dbReference>
<gene>
    <name evidence="4" type="ORF">COT66_01165</name>
</gene>
<dbReference type="PANTHER" id="PTHR12526:SF510">
    <property type="entry name" value="D-INOSITOL 3-PHOSPHATE GLYCOSYLTRANSFERASE"/>
    <property type="match status" value="1"/>
</dbReference>